<dbReference type="GO" id="GO:0002130">
    <property type="term" value="P:wobble position ribose methylation"/>
    <property type="evidence" value="ECO:0007669"/>
    <property type="project" value="TreeGrafter"/>
</dbReference>
<feature type="binding site" evidence="6 7">
    <location>
        <position position="84"/>
    </location>
    <ligand>
        <name>S-adenosyl-L-methionine</name>
        <dbReference type="ChEBI" id="CHEBI:59789"/>
    </ligand>
</feature>
<dbReference type="InterPro" id="IPR001537">
    <property type="entry name" value="SpoU_MeTrfase"/>
</dbReference>
<dbReference type="CDD" id="cd18094">
    <property type="entry name" value="SpoU-like_TrmL"/>
    <property type="match status" value="1"/>
</dbReference>
<reference evidence="10" key="1">
    <citation type="submission" date="2015-07" db="EMBL/GenBank/DDBJ databases">
        <title>Draft genome sequence of Acetobacterium bakii DSM 8293, a potential psychrophilic chemical producer through syngas fermentation.</title>
        <authorList>
            <person name="Song Y."/>
            <person name="Hwang S."/>
            <person name="Cho B.-K."/>
        </authorList>
    </citation>
    <scope>NUCLEOTIDE SEQUENCE [LARGE SCALE GENOMIC DNA]</scope>
    <source>
        <strain evidence="10">DSM 8239</strain>
    </source>
</reference>
<keyword evidence="2 6" id="KW-0489">Methyltransferase</keyword>
<evidence type="ECO:0000313" key="10">
    <source>
        <dbReference type="Proteomes" id="UP000036873"/>
    </source>
</evidence>
<sequence length="161" mass="18681">MNNERLMMNIVLYQPEIPQNTGNISRTCALTETSLHLIKPLGFSLDEKHLKRAGLDYWNLLDLHVYESFEDFKDKNPESQLYLLTTKAEKFYDAIDYAQDAFLMFGKETAGIPSEIHESYPENRFRIPMRNHVDARSLNLSNAVNIVLYEALRQHGFQGLI</sequence>
<evidence type="ECO:0000259" key="8">
    <source>
        <dbReference type="Pfam" id="PF00588"/>
    </source>
</evidence>
<evidence type="ECO:0000256" key="4">
    <source>
        <dbReference type="ARBA" id="ARBA00022691"/>
    </source>
</evidence>
<feature type="binding site" evidence="6 7">
    <location>
        <position position="106"/>
    </location>
    <ligand>
        <name>S-adenosyl-L-methionine</name>
        <dbReference type="ChEBI" id="CHEBI:59789"/>
    </ligand>
</feature>
<comment type="catalytic activity">
    <reaction evidence="6">
        <text>cytidine(34) in tRNA + S-adenosyl-L-methionine = 2'-O-methylcytidine(34) in tRNA + S-adenosyl-L-homocysteine + H(+)</text>
        <dbReference type="Rhea" id="RHEA:43084"/>
        <dbReference type="Rhea" id="RHEA-COMP:10331"/>
        <dbReference type="Rhea" id="RHEA-COMP:10332"/>
        <dbReference type="ChEBI" id="CHEBI:15378"/>
        <dbReference type="ChEBI" id="CHEBI:57856"/>
        <dbReference type="ChEBI" id="CHEBI:59789"/>
        <dbReference type="ChEBI" id="CHEBI:74495"/>
        <dbReference type="ChEBI" id="CHEBI:82748"/>
        <dbReference type="EC" id="2.1.1.207"/>
    </reaction>
</comment>
<dbReference type="HAMAP" id="MF_01885">
    <property type="entry name" value="tRNA_methyltr_TrmL"/>
    <property type="match status" value="1"/>
</dbReference>
<comment type="catalytic activity">
    <reaction evidence="6">
        <text>5-carboxymethylaminomethyluridine(34) in tRNA(Leu) + S-adenosyl-L-methionine = 5-carboxymethylaminomethyl-2'-O-methyluridine(34) in tRNA(Leu) + S-adenosyl-L-homocysteine + H(+)</text>
        <dbReference type="Rhea" id="RHEA:43088"/>
        <dbReference type="Rhea" id="RHEA-COMP:10333"/>
        <dbReference type="Rhea" id="RHEA-COMP:10334"/>
        <dbReference type="ChEBI" id="CHEBI:15378"/>
        <dbReference type="ChEBI" id="CHEBI:57856"/>
        <dbReference type="ChEBI" id="CHEBI:59789"/>
        <dbReference type="ChEBI" id="CHEBI:74508"/>
        <dbReference type="ChEBI" id="CHEBI:74511"/>
        <dbReference type="EC" id="2.1.1.207"/>
    </reaction>
</comment>
<keyword evidence="1 6" id="KW-0963">Cytoplasm</keyword>
<keyword evidence="10" id="KW-1185">Reference proteome</keyword>
<dbReference type="GO" id="GO:0042802">
    <property type="term" value="F:identical protein binding"/>
    <property type="evidence" value="ECO:0007669"/>
    <property type="project" value="UniProtKB-ARBA"/>
</dbReference>
<dbReference type="InterPro" id="IPR016914">
    <property type="entry name" value="TrmL"/>
</dbReference>
<evidence type="ECO:0000256" key="3">
    <source>
        <dbReference type="ARBA" id="ARBA00022679"/>
    </source>
</evidence>
<dbReference type="Pfam" id="PF00588">
    <property type="entry name" value="SpoU_methylase"/>
    <property type="match status" value="1"/>
</dbReference>
<protein>
    <recommendedName>
        <fullName evidence="6">Putative tRNA (cytidine(34)-2'-O)-methyltransferase</fullName>
        <ecNumber evidence="6">2.1.1.207</ecNumber>
    </recommendedName>
    <alternativeName>
        <fullName evidence="6">tRNA (cytidine/uridine-2'-O-)-methyltransferase</fullName>
    </alternativeName>
</protein>
<dbReference type="EMBL" id="LGYO01000010">
    <property type="protein sequence ID" value="KNZ42704.1"/>
    <property type="molecule type" value="Genomic_DNA"/>
</dbReference>
<dbReference type="FunFam" id="3.40.1280.10:FF:000002">
    <property type="entry name" value="Peptidylprolyl isomerase"/>
    <property type="match status" value="1"/>
</dbReference>
<feature type="binding site" evidence="6 7">
    <location>
        <position position="127"/>
    </location>
    <ligand>
        <name>S-adenosyl-L-methionine</name>
        <dbReference type="ChEBI" id="CHEBI:59789"/>
    </ligand>
</feature>
<dbReference type="InterPro" id="IPR029026">
    <property type="entry name" value="tRNA_m1G_MTases_N"/>
</dbReference>
<keyword evidence="3 6" id="KW-0808">Transferase</keyword>
<feature type="domain" description="tRNA/rRNA methyltransferase SpoU type" evidence="8">
    <location>
        <begin position="8"/>
        <end position="149"/>
    </location>
</feature>
<dbReference type="PANTHER" id="PTHR42971:SF1">
    <property type="entry name" value="TRNA (CYTIDINE(34)-2'-O)-METHYLTRANSFERASE"/>
    <property type="match status" value="1"/>
</dbReference>
<dbReference type="GO" id="GO:0141102">
    <property type="term" value="F:tRNA (5-carboxymethylaminomethyluridine(34)-2'-O)-methyltransferase activity"/>
    <property type="evidence" value="ECO:0007669"/>
    <property type="project" value="RHEA"/>
</dbReference>
<comment type="caution">
    <text evidence="9">The sequence shown here is derived from an EMBL/GenBank/DDBJ whole genome shotgun (WGS) entry which is preliminary data.</text>
</comment>
<dbReference type="Gene3D" id="3.40.1280.10">
    <property type="match status" value="1"/>
</dbReference>
<keyword evidence="5 6" id="KW-0819">tRNA processing</keyword>
<dbReference type="GO" id="GO:0003723">
    <property type="term" value="F:RNA binding"/>
    <property type="evidence" value="ECO:0007669"/>
    <property type="project" value="InterPro"/>
</dbReference>
<keyword evidence="4 6" id="KW-0949">S-adenosyl-L-methionine</keyword>
<evidence type="ECO:0000256" key="2">
    <source>
        <dbReference type="ARBA" id="ARBA00022603"/>
    </source>
</evidence>
<dbReference type="GO" id="GO:0141098">
    <property type="term" value="F:tRNA (cytidine(34)-2'-O)-methyltransferase activity"/>
    <property type="evidence" value="ECO:0007669"/>
    <property type="project" value="RHEA"/>
</dbReference>
<comment type="subcellular location">
    <subcellularLocation>
        <location evidence="6">Cytoplasm</location>
    </subcellularLocation>
</comment>
<dbReference type="PIRSF" id="PIRSF029256">
    <property type="entry name" value="SpoU_TrmH_prd"/>
    <property type="match status" value="1"/>
</dbReference>
<dbReference type="InterPro" id="IPR029028">
    <property type="entry name" value="Alpha/beta_knot_MTases"/>
</dbReference>
<dbReference type="PATRIC" id="fig|52689.4.peg.89"/>
<organism evidence="9 10">
    <name type="scientific">Acetobacterium bakii</name>
    <dbReference type="NCBI Taxonomy" id="52689"/>
    <lineage>
        <taxon>Bacteria</taxon>
        <taxon>Bacillati</taxon>
        <taxon>Bacillota</taxon>
        <taxon>Clostridia</taxon>
        <taxon>Eubacteriales</taxon>
        <taxon>Eubacteriaceae</taxon>
        <taxon>Acetobacterium</taxon>
    </lineage>
</organism>
<evidence type="ECO:0000256" key="1">
    <source>
        <dbReference type="ARBA" id="ARBA00022490"/>
    </source>
</evidence>
<dbReference type="STRING" id="52689.AKG39_05045"/>
<dbReference type="EC" id="2.1.1.207" evidence="6"/>
<accession>A0A0L6U2F8</accession>
<proteinExistence type="inferred from homology"/>
<evidence type="ECO:0000256" key="6">
    <source>
        <dbReference type="HAMAP-Rule" id="MF_01885"/>
    </source>
</evidence>
<comment type="function">
    <text evidence="6">Could methylate the ribose at the nucleotide 34 wobble position in tRNA.</text>
</comment>
<dbReference type="Proteomes" id="UP000036873">
    <property type="component" value="Unassembled WGS sequence"/>
</dbReference>
<feature type="binding site" evidence="6 7">
    <location>
        <position position="137"/>
    </location>
    <ligand>
        <name>S-adenosyl-L-methionine</name>
        <dbReference type="ChEBI" id="CHEBI:59789"/>
    </ligand>
</feature>
<comment type="similarity">
    <text evidence="6">Belongs to the class IV-like SAM-binding methyltransferase superfamily. RNA methyltransferase TrmH family. TrmL subfamily.</text>
</comment>
<dbReference type="SUPFAM" id="SSF75217">
    <property type="entry name" value="alpha/beta knot"/>
    <property type="match status" value="1"/>
</dbReference>
<dbReference type="PANTHER" id="PTHR42971">
    <property type="entry name" value="TRNA (CYTIDINE(34)-2'-O)-METHYLTRANSFERASE"/>
    <property type="match status" value="1"/>
</dbReference>
<gene>
    <name evidence="9" type="ORF">AKG39_05045</name>
</gene>
<evidence type="ECO:0000313" key="9">
    <source>
        <dbReference type="EMBL" id="KNZ42704.1"/>
    </source>
</evidence>
<dbReference type="AlphaFoldDB" id="A0A0L6U2F8"/>
<evidence type="ECO:0000256" key="5">
    <source>
        <dbReference type="ARBA" id="ARBA00022694"/>
    </source>
</evidence>
<name>A0A0L6U2F8_9FIRM</name>
<evidence type="ECO:0000256" key="7">
    <source>
        <dbReference type="PIRSR" id="PIRSR029256-1"/>
    </source>
</evidence>
<dbReference type="GO" id="GO:0005737">
    <property type="term" value="C:cytoplasm"/>
    <property type="evidence" value="ECO:0007669"/>
    <property type="project" value="UniProtKB-SubCell"/>
</dbReference>